<dbReference type="RefSeq" id="WP_189609688.1">
    <property type="nucleotide sequence ID" value="NZ_BMXR01000006.1"/>
</dbReference>
<evidence type="ECO:0008006" key="5">
    <source>
        <dbReference type="Google" id="ProtNLM"/>
    </source>
</evidence>
<name>A0A918KE07_9GAMM</name>
<reference evidence="3" key="1">
    <citation type="journal article" date="2014" name="Int. J. Syst. Evol. Microbiol.">
        <title>Complete genome sequence of Corynebacterium casei LMG S-19264T (=DSM 44701T), isolated from a smear-ripened cheese.</title>
        <authorList>
            <consortium name="US DOE Joint Genome Institute (JGI-PGF)"/>
            <person name="Walter F."/>
            <person name="Albersmeier A."/>
            <person name="Kalinowski J."/>
            <person name="Ruckert C."/>
        </authorList>
    </citation>
    <scope>NUCLEOTIDE SEQUENCE</scope>
    <source>
        <strain evidence="3">KCTC 22169</strain>
    </source>
</reference>
<evidence type="ECO:0000256" key="2">
    <source>
        <dbReference type="SAM" id="SignalP"/>
    </source>
</evidence>
<dbReference type="PROSITE" id="PS51257">
    <property type="entry name" value="PROKAR_LIPOPROTEIN"/>
    <property type="match status" value="1"/>
</dbReference>
<feature type="chain" id="PRO_5036975054" description="Cytochrome c domain-containing protein" evidence="2">
    <location>
        <begin position="20"/>
        <end position="236"/>
    </location>
</feature>
<evidence type="ECO:0000256" key="1">
    <source>
        <dbReference type="SAM" id="MobiDB-lite"/>
    </source>
</evidence>
<feature type="region of interest" description="Disordered" evidence="1">
    <location>
        <begin position="21"/>
        <end position="40"/>
    </location>
</feature>
<dbReference type="EMBL" id="BMXR01000006">
    <property type="protein sequence ID" value="GGX58550.1"/>
    <property type="molecule type" value="Genomic_DNA"/>
</dbReference>
<evidence type="ECO:0000313" key="3">
    <source>
        <dbReference type="EMBL" id="GGX58550.1"/>
    </source>
</evidence>
<sequence length="236" mass="26040">MRWLLWGLCIAGLAGCNPAVPGDVQEQDESDPVSGTTEGDATLPLDISGIRFTERTPGPVMVVLETELPTEADVQVYVDGYLVKEEAIPRSCQVLPAVTVCEDSVFRKVPVMIERSGEMNVEVVAMKGDRWRSESFSQTITLASCQSNQATYESELQPILRGSCERCHGNGNAGVFTADDTWPQFRTSLINRGDAFYRYPSGQDPGHDAHPFSPYDATYRLMAEMLWRAEGDFSCS</sequence>
<feature type="signal peptide" evidence="2">
    <location>
        <begin position="1"/>
        <end position="19"/>
    </location>
</feature>
<accession>A0A918KE07</accession>
<protein>
    <recommendedName>
        <fullName evidence="5">Cytochrome c domain-containing protein</fullName>
    </recommendedName>
</protein>
<proteinExistence type="predicted"/>
<keyword evidence="2" id="KW-0732">Signal</keyword>
<evidence type="ECO:0000313" key="4">
    <source>
        <dbReference type="Proteomes" id="UP000626148"/>
    </source>
</evidence>
<dbReference type="AlphaFoldDB" id="A0A918KE07"/>
<gene>
    <name evidence="3" type="ORF">GCM10007392_28070</name>
</gene>
<organism evidence="3 4">
    <name type="scientific">Saccharospirillum salsuginis</name>
    <dbReference type="NCBI Taxonomy" id="418750"/>
    <lineage>
        <taxon>Bacteria</taxon>
        <taxon>Pseudomonadati</taxon>
        <taxon>Pseudomonadota</taxon>
        <taxon>Gammaproteobacteria</taxon>
        <taxon>Oceanospirillales</taxon>
        <taxon>Saccharospirillaceae</taxon>
        <taxon>Saccharospirillum</taxon>
    </lineage>
</organism>
<reference evidence="3" key="2">
    <citation type="submission" date="2020-09" db="EMBL/GenBank/DDBJ databases">
        <authorList>
            <person name="Sun Q."/>
            <person name="Kim S."/>
        </authorList>
    </citation>
    <scope>NUCLEOTIDE SEQUENCE</scope>
    <source>
        <strain evidence="3">KCTC 22169</strain>
    </source>
</reference>
<dbReference type="Proteomes" id="UP000626148">
    <property type="component" value="Unassembled WGS sequence"/>
</dbReference>
<keyword evidence="4" id="KW-1185">Reference proteome</keyword>
<comment type="caution">
    <text evidence="3">The sequence shown here is derived from an EMBL/GenBank/DDBJ whole genome shotgun (WGS) entry which is preliminary data.</text>
</comment>